<dbReference type="PROSITE" id="PS50294">
    <property type="entry name" value="WD_REPEATS_REGION"/>
    <property type="match status" value="6"/>
</dbReference>
<dbReference type="PANTHER" id="PTHR22847:SF637">
    <property type="entry name" value="WD REPEAT DOMAIN 5B"/>
    <property type="match status" value="1"/>
</dbReference>
<evidence type="ECO:0000259" key="4">
    <source>
        <dbReference type="Pfam" id="PF12770"/>
    </source>
</evidence>
<dbReference type="PANTHER" id="PTHR22847">
    <property type="entry name" value="WD40 REPEAT PROTEIN"/>
    <property type="match status" value="1"/>
</dbReference>
<dbReference type="PROSITE" id="PS00678">
    <property type="entry name" value="WD_REPEATS_1"/>
    <property type="match status" value="4"/>
</dbReference>
<dbReference type="PROSITE" id="PS50082">
    <property type="entry name" value="WD_REPEATS_2"/>
    <property type="match status" value="6"/>
</dbReference>
<feature type="repeat" description="WD" evidence="3">
    <location>
        <begin position="497"/>
        <end position="532"/>
    </location>
</feature>
<dbReference type="OrthoDB" id="494465at2"/>
<dbReference type="Gene3D" id="2.130.10.10">
    <property type="entry name" value="YVTN repeat-like/Quinoprotein amine dehydrogenase"/>
    <property type="match status" value="2"/>
</dbReference>
<dbReference type="InterPro" id="IPR024983">
    <property type="entry name" value="CHAT_dom"/>
</dbReference>
<dbReference type="InterPro" id="IPR011047">
    <property type="entry name" value="Quinoprotein_ADH-like_sf"/>
</dbReference>
<dbReference type="AlphaFoldDB" id="A0A8S9T9Z6"/>
<dbReference type="InterPro" id="IPR020472">
    <property type="entry name" value="WD40_PAC1"/>
</dbReference>
<feature type="repeat" description="WD" evidence="3">
    <location>
        <begin position="366"/>
        <end position="407"/>
    </location>
</feature>
<feature type="repeat" description="WD" evidence="3">
    <location>
        <begin position="229"/>
        <end position="270"/>
    </location>
</feature>
<dbReference type="CDD" id="cd00200">
    <property type="entry name" value="WD40"/>
    <property type="match status" value="1"/>
</dbReference>
<evidence type="ECO:0000256" key="1">
    <source>
        <dbReference type="ARBA" id="ARBA00022574"/>
    </source>
</evidence>
<feature type="repeat" description="WD" evidence="3">
    <location>
        <begin position="271"/>
        <end position="312"/>
    </location>
</feature>
<dbReference type="EMBL" id="JHEG04000001">
    <property type="protein sequence ID" value="KAF3888283.1"/>
    <property type="molecule type" value="Genomic_DNA"/>
</dbReference>
<dbReference type="Pfam" id="PF12770">
    <property type="entry name" value="CHAT"/>
    <property type="match status" value="1"/>
</dbReference>
<dbReference type="InterPro" id="IPR001680">
    <property type="entry name" value="WD40_rpt"/>
</dbReference>
<sequence>MKTILILASNPKGTSALDLDREIRDIREGLRRSQNRDEFRIEVRGAVRPIDLRRALLDVEPQIIHFCGHGTGNDGLVLEGDDGEERLVSGETLSGLFKLFANKVECVLLNACYSEEQATAIVQHINYVIGMNREILDEAAIAFAVGFYDGIGAGKSIEMAYELGCNAIDLELSAPSSQHRKMIVLSSPEETQKTLSSTHSIPVLKKKSEPNTISVPTTTALGTSNSESLIGHADWIRSLAFSPDGKRLLSSSNDKTVRLWDVQSGQLLHLLTGHRDRIKCVGISPDGQILLSSSTDAIVKAWDYSQLSDKKTGDCRYTIKASSKTLTLVQALPVNPNPQRSCFATGAEHGKISLWDLKTGKWLRSIQAHQSAVLTLAFSSDGRMLASGGQNSTVKLWDLDKGTEQPAYIIPYAHLSEVLSLAISSQTQTLISSGADRTIKLWDLATGEKKAPHILTGHAGRVWCVAISPDGTKIASASADYTVKLWDLATGKLLQTFTGHLGEVRAVAFSPDGNLIASGGDDMEIKLWQLQV</sequence>
<dbReference type="PRINTS" id="PR00320">
    <property type="entry name" value="GPROTEINBRPT"/>
</dbReference>
<comment type="caution">
    <text evidence="5">The sequence shown here is derived from an EMBL/GenBank/DDBJ whole genome shotgun (WGS) entry which is preliminary data.</text>
</comment>
<accession>A0A8S9T9Z6</accession>
<dbReference type="InterPro" id="IPR019775">
    <property type="entry name" value="WD40_repeat_CS"/>
</dbReference>
<reference evidence="5" key="1">
    <citation type="journal article" date="2015" name="Genome Announc.">
        <title>Draft Genome Sequence of Tolypothrix boutellei Strain VB521301.</title>
        <authorList>
            <person name="Chandrababunaidu M.M."/>
            <person name="Singh D."/>
            <person name="Sen D."/>
            <person name="Bhan S."/>
            <person name="Das S."/>
            <person name="Gupta A."/>
            <person name="Adhikary S.P."/>
            <person name="Tripathy S."/>
        </authorList>
    </citation>
    <scope>NUCLEOTIDE SEQUENCE</scope>
    <source>
        <strain evidence="5">VB521301</strain>
    </source>
</reference>
<organism evidence="5 6">
    <name type="scientific">Tolypothrix bouteillei VB521301</name>
    <dbReference type="NCBI Taxonomy" id="1479485"/>
    <lineage>
        <taxon>Bacteria</taxon>
        <taxon>Bacillati</taxon>
        <taxon>Cyanobacteriota</taxon>
        <taxon>Cyanophyceae</taxon>
        <taxon>Nostocales</taxon>
        <taxon>Tolypothrichaceae</taxon>
        <taxon>Tolypothrix</taxon>
    </lineage>
</organism>
<name>A0A8S9T9Z6_9CYAN</name>
<gene>
    <name evidence="5" type="ORF">DA73_0400024410</name>
</gene>
<dbReference type="Pfam" id="PF00400">
    <property type="entry name" value="WD40"/>
    <property type="match status" value="6"/>
</dbReference>
<evidence type="ECO:0000256" key="3">
    <source>
        <dbReference type="PROSITE-ProRule" id="PRU00221"/>
    </source>
</evidence>
<keyword evidence="6" id="KW-1185">Reference proteome</keyword>
<proteinExistence type="predicted"/>
<protein>
    <submittedName>
        <fullName evidence="5">CHAT domain-containing protein</fullName>
    </submittedName>
</protein>
<dbReference type="SMART" id="SM00320">
    <property type="entry name" value="WD40"/>
    <property type="match status" value="7"/>
</dbReference>
<dbReference type="Proteomes" id="UP000029738">
    <property type="component" value="Unassembled WGS sequence"/>
</dbReference>
<feature type="repeat" description="WD" evidence="3">
    <location>
        <begin position="411"/>
        <end position="452"/>
    </location>
</feature>
<feature type="repeat" description="WD" evidence="3">
    <location>
        <begin position="455"/>
        <end position="496"/>
    </location>
</feature>
<keyword evidence="1 3" id="KW-0853">WD repeat</keyword>
<feature type="domain" description="CHAT" evidence="4">
    <location>
        <begin position="17"/>
        <end position="159"/>
    </location>
</feature>
<reference evidence="5" key="2">
    <citation type="submission" date="2019-11" db="EMBL/GenBank/DDBJ databases">
        <title>Improved Assembly of Tolypothrix boutellei genome.</title>
        <authorList>
            <person name="Sarangi A.N."/>
            <person name="Mukherjee M."/>
            <person name="Ghosh S."/>
            <person name="Singh D."/>
            <person name="Das A."/>
            <person name="Kant S."/>
            <person name="Prusty A."/>
            <person name="Tripathy S."/>
        </authorList>
    </citation>
    <scope>NUCLEOTIDE SEQUENCE</scope>
    <source>
        <strain evidence="5">VB521301</strain>
    </source>
</reference>
<evidence type="ECO:0000256" key="2">
    <source>
        <dbReference type="ARBA" id="ARBA00022737"/>
    </source>
</evidence>
<dbReference type="InterPro" id="IPR015943">
    <property type="entry name" value="WD40/YVTN_repeat-like_dom_sf"/>
</dbReference>
<keyword evidence="2" id="KW-0677">Repeat</keyword>
<dbReference type="RefSeq" id="WP_050045206.1">
    <property type="nucleotide sequence ID" value="NZ_JHEG04000001.1"/>
</dbReference>
<evidence type="ECO:0000313" key="6">
    <source>
        <dbReference type="Proteomes" id="UP000029738"/>
    </source>
</evidence>
<evidence type="ECO:0000313" key="5">
    <source>
        <dbReference type="EMBL" id="KAF3888283.1"/>
    </source>
</evidence>
<dbReference type="SUPFAM" id="SSF50998">
    <property type="entry name" value="Quinoprotein alcohol dehydrogenase-like"/>
    <property type="match status" value="1"/>
</dbReference>